<evidence type="ECO:0000256" key="2">
    <source>
        <dbReference type="ARBA" id="ARBA00012438"/>
    </source>
</evidence>
<feature type="transmembrane region" description="Helical" evidence="10">
    <location>
        <begin position="6"/>
        <end position="25"/>
    </location>
</feature>
<evidence type="ECO:0000259" key="11">
    <source>
        <dbReference type="Pfam" id="PF07730"/>
    </source>
</evidence>
<evidence type="ECO:0000256" key="7">
    <source>
        <dbReference type="ARBA" id="ARBA00022840"/>
    </source>
</evidence>
<keyword evidence="10" id="KW-1133">Transmembrane helix</keyword>
<keyword evidence="10" id="KW-0812">Transmembrane</keyword>
<evidence type="ECO:0000256" key="5">
    <source>
        <dbReference type="ARBA" id="ARBA00022741"/>
    </source>
</evidence>
<keyword evidence="4" id="KW-0808">Transferase</keyword>
<keyword evidence="7" id="KW-0067">ATP-binding</keyword>
<dbReference type="Gene3D" id="1.20.5.1930">
    <property type="match status" value="1"/>
</dbReference>
<dbReference type="Pfam" id="PF07730">
    <property type="entry name" value="HisKA_3"/>
    <property type="match status" value="1"/>
</dbReference>
<evidence type="ECO:0000256" key="1">
    <source>
        <dbReference type="ARBA" id="ARBA00000085"/>
    </source>
</evidence>
<keyword evidence="3" id="KW-0597">Phosphoprotein</keyword>
<feature type="region of interest" description="Disordered" evidence="9">
    <location>
        <begin position="335"/>
        <end position="388"/>
    </location>
</feature>
<evidence type="ECO:0000313" key="12">
    <source>
        <dbReference type="EMBL" id="SJN41055.1"/>
    </source>
</evidence>
<feature type="transmembrane region" description="Helical" evidence="10">
    <location>
        <begin position="37"/>
        <end position="59"/>
    </location>
</feature>
<dbReference type="PANTHER" id="PTHR24421:SF10">
    <property type="entry name" value="NITRATE_NITRITE SENSOR PROTEIN NARQ"/>
    <property type="match status" value="1"/>
</dbReference>
<evidence type="ECO:0000313" key="13">
    <source>
        <dbReference type="Proteomes" id="UP000196778"/>
    </source>
</evidence>
<evidence type="ECO:0000256" key="3">
    <source>
        <dbReference type="ARBA" id="ARBA00022553"/>
    </source>
</evidence>
<gene>
    <name evidence="12" type="ORF">FM119_12385</name>
</gene>
<dbReference type="PANTHER" id="PTHR24421">
    <property type="entry name" value="NITRATE/NITRITE SENSOR PROTEIN NARX-RELATED"/>
    <property type="match status" value="1"/>
</dbReference>
<dbReference type="InterPro" id="IPR011712">
    <property type="entry name" value="Sig_transdc_His_kin_sub3_dim/P"/>
</dbReference>
<evidence type="ECO:0000256" key="6">
    <source>
        <dbReference type="ARBA" id="ARBA00022777"/>
    </source>
</evidence>
<proteinExistence type="predicted"/>
<name>A0A1R4KAA1_9MICO</name>
<keyword evidence="13" id="KW-1185">Reference proteome</keyword>
<dbReference type="Proteomes" id="UP000196778">
    <property type="component" value="Unassembled WGS sequence"/>
</dbReference>
<feature type="transmembrane region" description="Helical" evidence="10">
    <location>
        <begin position="119"/>
        <end position="135"/>
    </location>
</feature>
<dbReference type="GO" id="GO:0005524">
    <property type="term" value="F:ATP binding"/>
    <property type="evidence" value="ECO:0007669"/>
    <property type="project" value="UniProtKB-KW"/>
</dbReference>
<keyword evidence="10" id="KW-0472">Membrane</keyword>
<dbReference type="GO" id="GO:0000155">
    <property type="term" value="F:phosphorelay sensor kinase activity"/>
    <property type="evidence" value="ECO:0007669"/>
    <property type="project" value="InterPro"/>
</dbReference>
<reference evidence="13" key="1">
    <citation type="submission" date="2017-02" db="EMBL/GenBank/DDBJ databases">
        <authorList>
            <person name="Dridi B."/>
        </authorList>
    </citation>
    <scope>NUCLEOTIDE SEQUENCE [LARGE SCALE GENOMIC DNA]</scope>
    <source>
        <strain evidence="13">EB411</strain>
    </source>
</reference>
<keyword evidence="6 12" id="KW-0418">Kinase</keyword>
<keyword evidence="5" id="KW-0547">Nucleotide-binding</keyword>
<dbReference type="InterPro" id="IPR050482">
    <property type="entry name" value="Sensor_HK_TwoCompSys"/>
</dbReference>
<dbReference type="InterPro" id="IPR036890">
    <property type="entry name" value="HATPase_C_sf"/>
</dbReference>
<evidence type="ECO:0000256" key="10">
    <source>
        <dbReference type="SAM" id="Phobius"/>
    </source>
</evidence>
<evidence type="ECO:0000256" key="4">
    <source>
        <dbReference type="ARBA" id="ARBA00022679"/>
    </source>
</evidence>
<comment type="catalytic activity">
    <reaction evidence="1">
        <text>ATP + protein L-histidine = ADP + protein N-phospho-L-histidine.</text>
        <dbReference type="EC" id="2.7.13.3"/>
    </reaction>
</comment>
<protein>
    <recommendedName>
        <fullName evidence="2">histidine kinase</fullName>
        <ecNumber evidence="2">2.7.13.3</ecNumber>
    </recommendedName>
</protein>
<dbReference type="GO" id="GO:0016020">
    <property type="term" value="C:membrane"/>
    <property type="evidence" value="ECO:0007669"/>
    <property type="project" value="InterPro"/>
</dbReference>
<dbReference type="Gene3D" id="3.30.565.10">
    <property type="entry name" value="Histidine kinase-like ATPase, C-terminal domain"/>
    <property type="match status" value="1"/>
</dbReference>
<sequence length="402" mass="42889">MVATWWYTFGSAMVVSVMVLLAWGLTLFRPQADPARVVLYAVGAVVWLVALSVLGTHYWRMPPGERVALRWSRTTAWTLIGALAAVAAGWGALSVTLACSLVAVPVCILPWPRGVRGRVTALWTVVIVLVAWVEFDRLLEGVPVLALPGWLAMIAFAMLLPATVVSMFWWWDIVRALDSARHAESRLAATQERLRMASDVHDLQGHHLQVIALQLELAERLIGQDAAAARDQLRAAQRSVDEARAGTRDLATRFRGVPLPDELANAADLLTAAGIAVTVRVDGEARGAPGEVLGPVVRESTTNILKHGGGRTAALELRRDGDDWLFRAVNDAETAEDDGDGDVRVGGHDGAPARDGAARREGSGIPGMASRVGEARGHLSTGGGDGTFVLEARVPRGAEGAA</sequence>
<feature type="transmembrane region" description="Helical" evidence="10">
    <location>
        <begin position="147"/>
        <end position="171"/>
    </location>
</feature>
<feature type="transmembrane region" description="Helical" evidence="10">
    <location>
        <begin position="79"/>
        <end position="107"/>
    </location>
</feature>
<dbReference type="AlphaFoldDB" id="A0A1R4KAA1"/>
<dbReference type="GO" id="GO:0046983">
    <property type="term" value="F:protein dimerization activity"/>
    <property type="evidence" value="ECO:0007669"/>
    <property type="project" value="InterPro"/>
</dbReference>
<dbReference type="EC" id="2.7.13.3" evidence="2"/>
<feature type="domain" description="Signal transduction histidine kinase subgroup 3 dimerisation and phosphoacceptor" evidence="11">
    <location>
        <begin position="192"/>
        <end position="256"/>
    </location>
</feature>
<evidence type="ECO:0000256" key="9">
    <source>
        <dbReference type="SAM" id="MobiDB-lite"/>
    </source>
</evidence>
<keyword evidence="8" id="KW-0902">Two-component regulatory system</keyword>
<accession>A0A1R4KAA1</accession>
<dbReference type="EMBL" id="FUKR01000072">
    <property type="protein sequence ID" value="SJN41055.1"/>
    <property type="molecule type" value="Genomic_DNA"/>
</dbReference>
<organism evidence="12 13">
    <name type="scientific">Mycetocola reblochoni REB411</name>
    <dbReference type="NCBI Taxonomy" id="1255698"/>
    <lineage>
        <taxon>Bacteria</taxon>
        <taxon>Bacillati</taxon>
        <taxon>Actinomycetota</taxon>
        <taxon>Actinomycetes</taxon>
        <taxon>Micrococcales</taxon>
        <taxon>Microbacteriaceae</taxon>
        <taxon>Mycetocola</taxon>
    </lineage>
</organism>
<evidence type="ECO:0000256" key="8">
    <source>
        <dbReference type="ARBA" id="ARBA00023012"/>
    </source>
</evidence>